<sequence>MFLCLIIALLIIMLIWTGINYRRRRLAFRMSLTSVKSMSPMESKSSSKINHKISPLSSLLTKKLNGNSIQLSKNKSKSSSSSDKDSL</sequence>
<reference evidence="2" key="1">
    <citation type="submission" date="2020-06" db="EMBL/GenBank/DDBJ databases">
        <authorList>
            <person name="Ji K."/>
            <person name="Li J."/>
        </authorList>
    </citation>
    <scope>NUCLEOTIDE SEQUENCE</scope>
    <source>
        <strain evidence="2">JKM2019</strain>
        <tissue evidence="2">Whole body</tissue>
    </source>
</reference>
<dbReference type="Proteomes" id="UP000828236">
    <property type="component" value="Unassembled WGS sequence"/>
</dbReference>
<comment type="caution">
    <text evidence="2">The sequence shown here is derived from an EMBL/GenBank/DDBJ whole genome shotgun (WGS) entry which is preliminary data.</text>
</comment>
<organism evidence="2">
    <name type="scientific">Dermatophagoides farinae</name>
    <name type="common">American house dust mite</name>
    <dbReference type="NCBI Taxonomy" id="6954"/>
    <lineage>
        <taxon>Eukaryota</taxon>
        <taxon>Metazoa</taxon>
        <taxon>Ecdysozoa</taxon>
        <taxon>Arthropoda</taxon>
        <taxon>Chelicerata</taxon>
        <taxon>Arachnida</taxon>
        <taxon>Acari</taxon>
        <taxon>Acariformes</taxon>
        <taxon>Sarcoptiformes</taxon>
        <taxon>Astigmata</taxon>
        <taxon>Psoroptidia</taxon>
        <taxon>Analgoidea</taxon>
        <taxon>Pyroglyphidae</taxon>
        <taxon>Dermatophagoidinae</taxon>
        <taxon>Dermatophagoides</taxon>
    </lineage>
</organism>
<proteinExistence type="predicted"/>
<gene>
    <name evidence="2" type="ORF">HUG17_6645</name>
</gene>
<accession>A0A9D4P551</accession>
<dbReference type="EMBL" id="SDOV01000002">
    <property type="protein sequence ID" value="KAH7644283.1"/>
    <property type="molecule type" value="Genomic_DNA"/>
</dbReference>
<feature type="region of interest" description="Disordered" evidence="1">
    <location>
        <begin position="35"/>
        <end position="54"/>
    </location>
</feature>
<feature type="region of interest" description="Disordered" evidence="1">
    <location>
        <begin position="67"/>
        <end position="87"/>
    </location>
</feature>
<protein>
    <submittedName>
        <fullName evidence="2">Uncharacterized protein</fullName>
    </submittedName>
</protein>
<evidence type="ECO:0000256" key="1">
    <source>
        <dbReference type="SAM" id="MobiDB-lite"/>
    </source>
</evidence>
<reference evidence="2" key="2">
    <citation type="journal article" date="2021" name="World Allergy Organ. J.">
        <title>Chromosome-level assembly of Dermatophagoides farinae genome and transcriptome reveals two novel allergens Der f 37 and Der f 39.</title>
        <authorList>
            <person name="Chen J."/>
            <person name="Cai Z."/>
            <person name="Fan D."/>
            <person name="Hu J."/>
            <person name="Hou Y."/>
            <person name="He Y."/>
            <person name="Zhang Z."/>
            <person name="Zhao Z."/>
            <person name="Gao P."/>
            <person name="Hu W."/>
            <person name="Sun J."/>
            <person name="Li J."/>
            <person name="Ji K."/>
        </authorList>
    </citation>
    <scope>NUCLEOTIDE SEQUENCE</scope>
    <source>
        <strain evidence="2">JKM2019</strain>
    </source>
</reference>
<name>A0A9D4P551_DERFA</name>
<evidence type="ECO:0000313" key="2">
    <source>
        <dbReference type="EMBL" id="KAH7644283.1"/>
    </source>
</evidence>
<dbReference type="AlphaFoldDB" id="A0A9D4P551"/>